<dbReference type="CDD" id="cd00761">
    <property type="entry name" value="Glyco_tranf_GTA_type"/>
    <property type="match status" value="1"/>
</dbReference>
<comment type="caution">
    <text evidence="2">The sequence shown here is derived from an EMBL/GenBank/DDBJ whole genome shotgun (WGS) entry which is preliminary data.</text>
</comment>
<reference evidence="2 3" key="1">
    <citation type="submission" date="2021-02" db="EMBL/GenBank/DDBJ databases">
        <authorList>
            <person name="Jung H.S."/>
            <person name="Chun B.H."/>
            <person name="Jeon C.O."/>
        </authorList>
    </citation>
    <scope>NUCLEOTIDE SEQUENCE [LARGE SCALE GENOMIC DNA]</scope>
    <source>
        <strain evidence="2 3">LMG 25203</strain>
    </source>
</reference>
<dbReference type="Pfam" id="PF00535">
    <property type="entry name" value="Glycos_transf_2"/>
    <property type="match status" value="1"/>
</dbReference>
<dbReference type="RefSeq" id="WP_187657088.1">
    <property type="nucleotide sequence ID" value="NZ_JACSOD020000491.1"/>
</dbReference>
<evidence type="ECO:0000259" key="1">
    <source>
        <dbReference type="Pfam" id="PF00535"/>
    </source>
</evidence>
<dbReference type="InterPro" id="IPR001173">
    <property type="entry name" value="Glyco_trans_2-like"/>
</dbReference>
<feature type="domain" description="Glycosyltransferase 2-like" evidence="1">
    <location>
        <begin position="39"/>
        <end position="157"/>
    </location>
</feature>
<gene>
    <name evidence="2" type="ORF">H9X54_011150</name>
</gene>
<dbReference type="InterPro" id="IPR029044">
    <property type="entry name" value="Nucleotide-diphossugar_trans"/>
</dbReference>
<name>A0ABS2CY09_9FLAO</name>
<dbReference type="Gene3D" id="3.90.550.10">
    <property type="entry name" value="Spore Coat Polysaccharide Biosynthesis Protein SpsA, Chain A"/>
    <property type="match status" value="1"/>
</dbReference>
<dbReference type="SUPFAM" id="SSF53448">
    <property type="entry name" value="Nucleotide-diphospho-sugar transferases"/>
    <property type="match status" value="1"/>
</dbReference>
<accession>A0ABS2CY09</accession>
<dbReference type="EMBL" id="JACSOD020000491">
    <property type="protein sequence ID" value="MBM6499851.1"/>
    <property type="molecule type" value="Genomic_DNA"/>
</dbReference>
<dbReference type="Proteomes" id="UP000759529">
    <property type="component" value="Unassembled WGS sequence"/>
</dbReference>
<evidence type="ECO:0000313" key="3">
    <source>
        <dbReference type="Proteomes" id="UP000759529"/>
    </source>
</evidence>
<evidence type="ECO:0000313" key="2">
    <source>
        <dbReference type="EMBL" id="MBM6499851.1"/>
    </source>
</evidence>
<protein>
    <submittedName>
        <fullName evidence="2">Glycosyltransferase</fullName>
    </submittedName>
</protein>
<keyword evidence="3" id="KW-1185">Reference proteome</keyword>
<sequence>MRIGTNPSKNDISYETIYFHQIIIPVYIPNNEDYFVDAFKIFKICLQSLLKTIHTKTYITIVNNGSNIEVVDYLNSLYKDKIIHEVIHTDNIGKFNAIVKGISGRKFKLVTIADADVLFLKNWQNATYEVYNKIPRAGIVGLVPQFRSFGEHSTNLIFEKLFSNKLKFTNVDDPDGLKMFYESLGWGNNYNQDYLKYHLTFEQNGCKTVVGSGHFVATYRGDFFETIKTHSNLKMGPKILKNLDSLPLYHKLWRLTTSKNHAYHMGNYYEKWMDEEVQKLNENNEKSIELLDFNQLTKENKISFYIKNKLFRKLFNRKEFRRFFYKIKDLPKSSITKY</sequence>
<proteinExistence type="predicted"/>
<organism evidence="2 3">
    <name type="scientific">Flavobacterium macrobrachii</name>
    <dbReference type="NCBI Taxonomy" id="591204"/>
    <lineage>
        <taxon>Bacteria</taxon>
        <taxon>Pseudomonadati</taxon>
        <taxon>Bacteroidota</taxon>
        <taxon>Flavobacteriia</taxon>
        <taxon>Flavobacteriales</taxon>
        <taxon>Flavobacteriaceae</taxon>
        <taxon>Flavobacterium</taxon>
    </lineage>
</organism>